<evidence type="ECO:0000256" key="1">
    <source>
        <dbReference type="ARBA" id="ARBA00004496"/>
    </source>
</evidence>
<keyword evidence="5" id="KW-0943">RNA-mediated gene silencing</keyword>
<evidence type="ECO:0000313" key="10">
    <source>
        <dbReference type="EMBL" id="RNA33445.1"/>
    </source>
</evidence>
<reference evidence="10 11" key="1">
    <citation type="journal article" date="2018" name="Sci. Rep.">
        <title>Genomic signatures of local adaptation to the degree of environmental predictability in rotifers.</title>
        <authorList>
            <person name="Franch-Gras L."/>
            <person name="Hahn C."/>
            <person name="Garcia-Roger E.M."/>
            <person name="Carmona M.J."/>
            <person name="Serra M."/>
            <person name="Gomez A."/>
        </authorList>
    </citation>
    <scope>NUCLEOTIDE SEQUENCE [LARGE SCALE GENOMIC DNA]</scope>
    <source>
        <strain evidence="10">HYR1</strain>
    </source>
</reference>
<comment type="caution">
    <text evidence="10">The sequence shown here is derived from an EMBL/GenBank/DDBJ whole genome shotgun (WGS) entry which is preliminary data.</text>
</comment>
<dbReference type="AlphaFoldDB" id="A0A3M7SCP9"/>
<dbReference type="GO" id="GO:0003723">
    <property type="term" value="F:RNA binding"/>
    <property type="evidence" value="ECO:0007669"/>
    <property type="project" value="UniProtKB-KW"/>
</dbReference>
<feature type="compositionally biased region" description="Polar residues" evidence="7">
    <location>
        <begin position="51"/>
        <end position="64"/>
    </location>
</feature>
<accession>A0A3M7SCP9</accession>
<dbReference type="OrthoDB" id="445936at2759"/>
<evidence type="ECO:0000256" key="5">
    <source>
        <dbReference type="ARBA" id="ARBA00023158"/>
    </source>
</evidence>
<gene>
    <name evidence="10" type="ORF">BpHYR1_029674</name>
</gene>
<dbReference type="STRING" id="10195.A0A3M7SCP9"/>
<dbReference type="EMBL" id="REGN01001635">
    <property type="protein sequence ID" value="RNA33445.1"/>
    <property type="molecule type" value="Genomic_DNA"/>
</dbReference>
<name>A0A3M7SCP9_BRAPC</name>
<evidence type="ECO:0000259" key="9">
    <source>
        <dbReference type="PROSITE" id="PS50822"/>
    </source>
</evidence>
<evidence type="ECO:0000256" key="6">
    <source>
        <dbReference type="ARBA" id="ARBA00038291"/>
    </source>
</evidence>
<evidence type="ECO:0000256" key="7">
    <source>
        <dbReference type="SAM" id="MobiDB-lite"/>
    </source>
</evidence>
<feature type="domain" description="Piwi" evidence="9">
    <location>
        <begin position="560"/>
        <end position="859"/>
    </location>
</feature>
<dbReference type="InterPro" id="IPR003100">
    <property type="entry name" value="PAZ_dom"/>
</dbReference>
<dbReference type="InterPro" id="IPR036397">
    <property type="entry name" value="RNaseH_sf"/>
</dbReference>
<dbReference type="Pfam" id="PF23278">
    <property type="entry name" value="Piwi_N"/>
    <property type="match status" value="1"/>
</dbReference>
<dbReference type="SMART" id="SM00950">
    <property type="entry name" value="Piwi"/>
    <property type="match status" value="1"/>
</dbReference>
<dbReference type="GO" id="GO:0031047">
    <property type="term" value="P:regulatory ncRNA-mediated gene silencing"/>
    <property type="evidence" value="ECO:0007669"/>
    <property type="project" value="UniProtKB-KW"/>
</dbReference>
<dbReference type="InterPro" id="IPR003165">
    <property type="entry name" value="Piwi"/>
</dbReference>
<dbReference type="SUPFAM" id="SSF101690">
    <property type="entry name" value="PAZ domain"/>
    <property type="match status" value="1"/>
</dbReference>
<dbReference type="PROSITE" id="PS50821">
    <property type="entry name" value="PAZ"/>
    <property type="match status" value="1"/>
</dbReference>
<dbReference type="InterPro" id="IPR012337">
    <property type="entry name" value="RNaseH-like_sf"/>
</dbReference>
<evidence type="ECO:0000313" key="11">
    <source>
        <dbReference type="Proteomes" id="UP000276133"/>
    </source>
</evidence>
<dbReference type="Proteomes" id="UP000276133">
    <property type="component" value="Unassembled WGS sequence"/>
</dbReference>
<evidence type="ECO:0000256" key="2">
    <source>
        <dbReference type="ARBA" id="ARBA00022473"/>
    </source>
</evidence>
<evidence type="ECO:0000256" key="3">
    <source>
        <dbReference type="ARBA" id="ARBA00022490"/>
    </source>
</evidence>
<organism evidence="10 11">
    <name type="scientific">Brachionus plicatilis</name>
    <name type="common">Marine rotifer</name>
    <name type="synonym">Brachionus muelleri</name>
    <dbReference type="NCBI Taxonomy" id="10195"/>
    <lineage>
        <taxon>Eukaryota</taxon>
        <taxon>Metazoa</taxon>
        <taxon>Spiralia</taxon>
        <taxon>Gnathifera</taxon>
        <taxon>Rotifera</taxon>
        <taxon>Eurotatoria</taxon>
        <taxon>Monogononta</taxon>
        <taxon>Pseudotrocha</taxon>
        <taxon>Ploima</taxon>
        <taxon>Brachionidae</taxon>
        <taxon>Brachionus</taxon>
    </lineage>
</organism>
<feature type="compositionally biased region" description="Basic and acidic residues" evidence="7">
    <location>
        <begin position="14"/>
        <end position="50"/>
    </location>
</feature>
<dbReference type="FunFam" id="2.170.260.10:FF:000003">
    <property type="entry name" value="Piwi-like RNA-mediated gene silencing 2"/>
    <property type="match status" value="1"/>
</dbReference>
<dbReference type="CDD" id="cd04658">
    <property type="entry name" value="Piwi_piwi-like_Euk"/>
    <property type="match status" value="1"/>
</dbReference>
<dbReference type="InterPro" id="IPR036085">
    <property type="entry name" value="PAZ_dom_sf"/>
</dbReference>
<keyword evidence="11" id="KW-1185">Reference proteome</keyword>
<dbReference type="SMART" id="SM00949">
    <property type="entry name" value="PAZ"/>
    <property type="match status" value="1"/>
</dbReference>
<comment type="subcellular location">
    <subcellularLocation>
        <location evidence="1">Cytoplasm</location>
    </subcellularLocation>
</comment>
<evidence type="ECO:0000259" key="8">
    <source>
        <dbReference type="PROSITE" id="PS50821"/>
    </source>
</evidence>
<feature type="domain" description="PAZ" evidence="8">
    <location>
        <begin position="278"/>
        <end position="393"/>
    </location>
</feature>
<dbReference type="SUPFAM" id="SSF53098">
    <property type="entry name" value="Ribonuclease H-like"/>
    <property type="match status" value="1"/>
</dbReference>
<keyword evidence="2" id="KW-0217">Developmental protein</keyword>
<dbReference type="Gene3D" id="3.40.50.2300">
    <property type="match status" value="1"/>
</dbReference>
<dbReference type="Gene3D" id="3.30.420.10">
    <property type="entry name" value="Ribonuclease H-like superfamily/Ribonuclease H"/>
    <property type="match status" value="1"/>
</dbReference>
<dbReference type="Pfam" id="PF02170">
    <property type="entry name" value="PAZ"/>
    <property type="match status" value="1"/>
</dbReference>
<dbReference type="PROSITE" id="PS50822">
    <property type="entry name" value="PIWI"/>
    <property type="match status" value="1"/>
</dbReference>
<sequence length="873" mass="101544">MSDRPRGRPRSRSRSSDRYREQNNSDRPRRDDRRNDRHRDEDRPRIDRRQSFQTSSNFNRDSAQGSNRGRTSFGSGGRSNFQPDYRSRFGGPDSGRNQIQSTERTQTENIELYCNFFELVNRSEWHLYQYHVFFEPHIESNRIRMALLNTHRQKLPVKTFDGANMFTVSKLPNDVTELESIKTFDQQKVSIRIKLVGEVKPDSQEAFKIMNVVFKRCLNKCKLVEFGRDRAYFNFQNMEKMSQYYLNIAAGYKATIDWYQSKYLLCAEVAHKLINTKTVFDLMSEVFQKHPESRWKEECCEKLVGSTVMTSYNKNKCYRVDDIDWDKSPLSTFDKKKESITYMDYYHQNYNITIREKNQPLLLVRIKDKKQNESDKDAYHFIYLIPSLCALTGPAVLKDFSKDFRMKKELDAVTKLNADVRVNRLKSLINLVKQNKEAKAELDNWQMSLNQDLTKCDALVLKSERIFLKNQDTGSTERGWNGQLKDGVHLESVPLKEWVLIYHPRDQIKAEFFMREIVDLSYPMGFRVSNGKMYQLQDRGTNAFLFVNAIKDSIRRGPQMIVCILPNSAKDTYDAIKKVCCIEIGVPSQCITSNILDQSKGGKAKSAITKIAVQMNCKLGGVIWGVHILTKNTMVVGIDVCKDSAKRDNSVVAFVSTTNGTQEDKLNCTKYFSRCVLQPKLEQFIKNLDIFMIQALNAYFKKNNTYPDKIFVFRDGVSDGQFWKIKDNEIPQFRKAFADLNQNYKPNFAFVLVKKRGNARFFYEKDNRIQNPPAGTVVDRSVTKQKDEFYLIPQSTDRGTVTPTHFHILENSTTLDLKKIQIFSFKLTHLYYNWPGQIRTPGICQYASKLAHLVGESLHQSHSPSLDDKLFYL</sequence>
<feature type="compositionally biased region" description="Low complexity" evidence="7">
    <location>
        <begin position="65"/>
        <end position="81"/>
    </location>
</feature>
<dbReference type="PANTHER" id="PTHR22891">
    <property type="entry name" value="EUKARYOTIC TRANSLATION INITIATION FACTOR 2C"/>
    <property type="match status" value="1"/>
</dbReference>
<dbReference type="CDD" id="cd02845">
    <property type="entry name" value="PAZ_piwi_like"/>
    <property type="match status" value="1"/>
</dbReference>
<evidence type="ECO:0000256" key="4">
    <source>
        <dbReference type="ARBA" id="ARBA00022884"/>
    </source>
</evidence>
<dbReference type="Pfam" id="PF02171">
    <property type="entry name" value="Piwi"/>
    <property type="match status" value="1"/>
</dbReference>
<keyword evidence="4" id="KW-0694">RNA-binding</keyword>
<dbReference type="GO" id="GO:0005737">
    <property type="term" value="C:cytoplasm"/>
    <property type="evidence" value="ECO:0007669"/>
    <property type="project" value="UniProtKB-SubCell"/>
</dbReference>
<dbReference type="Gene3D" id="2.170.260.10">
    <property type="entry name" value="paz domain"/>
    <property type="match status" value="1"/>
</dbReference>
<keyword evidence="3" id="KW-0963">Cytoplasm</keyword>
<comment type="similarity">
    <text evidence="6">Belongs to the argonaute family. Piwi subfamily.</text>
</comment>
<proteinExistence type="inferred from homology"/>
<protein>
    <submittedName>
        <fullName evidence="10">Piwi 1 isoform X1</fullName>
    </submittedName>
</protein>
<feature type="region of interest" description="Disordered" evidence="7">
    <location>
        <begin position="1"/>
        <end position="100"/>
    </location>
</feature>